<evidence type="ECO:0000256" key="2">
    <source>
        <dbReference type="ARBA" id="ARBA00022723"/>
    </source>
</evidence>
<dbReference type="InterPro" id="IPR036236">
    <property type="entry name" value="Znf_C2H2_sf"/>
</dbReference>
<evidence type="ECO:0000313" key="10">
    <source>
        <dbReference type="EMBL" id="KAJ8924944.1"/>
    </source>
</evidence>
<protein>
    <recommendedName>
        <fullName evidence="9">C2H2-type domain-containing protein</fullName>
    </recommendedName>
</protein>
<keyword evidence="6" id="KW-0804">Transcription</keyword>
<dbReference type="SUPFAM" id="SSF57667">
    <property type="entry name" value="beta-beta-alpha zinc fingers"/>
    <property type="match status" value="1"/>
</dbReference>
<dbReference type="AlphaFoldDB" id="A0AAV8WEI8"/>
<gene>
    <name evidence="10" type="ORF">NQ315_001107</name>
</gene>
<keyword evidence="11" id="KW-1185">Reference proteome</keyword>
<name>A0AAV8WEI8_9CUCU</name>
<dbReference type="PROSITE" id="PS00028">
    <property type="entry name" value="ZINC_FINGER_C2H2_1"/>
    <property type="match status" value="1"/>
</dbReference>
<dbReference type="InterPro" id="IPR051061">
    <property type="entry name" value="Zinc_finger_trans_reg"/>
</dbReference>
<accession>A0AAV8WEI8</accession>
<feature type="domain" description="C2H2-type" evidence="9">
    <location>
        <begin position="49"/>
        <end position="77"/>
    </location>
</feature>
<evidence type="ECO:0000256" key="3">
    <source>
        <dbReference type="ARBA" id="ARBA00022771"/>
    </source>
</evidence>
<evidence type="ECO:0000256" key="4">
    <source>
        <dbReference type="ARBA" id="ARBA00022833"/>
    </source>
</evidence>
<keyword evidence="2" id="KW-0479">Metal-binding</keyword>
<dbReference type="Pfam" id="PF00096">
    <property type="entry name" value="zf-C2H2"/>
    <property type="match status" value="2"/>
</dbReference>
<dbReference type="SMART" id="SM00355">
    <property type="entry name" value="ZnF_C2H2"/>
    <property type="match status" value="4"/>
</dbReference>
<dbReference type="Proteomes" id="UP001159042">
    <property type="component" value="Unassembled WGS sequence"/>
</dbReference>
<dbReference type="GO" id="GO:0005634">
    <property type="term" value="C:nucleus"/>
    <property type="evidence" value="ECO:0007669"/>
    <property type="project" value="UniProtKB-SubCell"/>
</dbReference>
<dbReference type="PANTHER" id="PTHR46179:SF13">
    <property type="entry name" value="C2H2-TYPE DOMAIN-CONTAINING PROTEIN"/>
    <property type="match status" value="1"/>
</dbReference>
<evidence type="ECO:0000313" key="11">
    <source>
        <dbReference type="Proteomes" id="UP001159042"/>
    </source>
</evidence>
<comment type="subcellular location">
    <subcellularLocation>
        <location evidence="1">Nucleus</location>
    </subcellularLocation>
</comment>
<evidence type="ECO:0000256" key="7">
    <source>
        <dbReference type="ARBA" id="ARBA00023242"/>
    </source>
</evidence>
<reference evidence="10 11" key="1">
    <citation type="journal article" date="2023" name="Insect Mol. Biol.">
        <title>Genome sequencing provides insights into the evolution of gene families encoding plant cell wall-degrading enzymes in longhorned beetles.</title>
        <authorList>
            <person name="Shin N.R."/>
            <person name="Okamura Y."/>
            <person name="Kirsch R."/>
            <person name="Pauchet Y."/>
        </authorList>
    </citation>
    <scope>NUCLEOTIDE SEQUENCE [LARGE SCALE GENOMIC DNA]</scope>
    <source>
        <strain evidence="10">EAD_L_NR</strain>
    </source>
</reference>
<proteinExistence type="predicted"/>
<keyword evidence="4" id="KW-0862">Zinc</keyword>
<dbReference type="Gene3D" id="3.30.160.60">
    <property type="entry name" value="Classic Zinc Finger"/>
    <property type="match status" value="2"/>
</dbReference>
<keyword evidence="3 8" id="KW-0863">Zinc-finger</keyword>
<feature type="domain" description="C2H2-type" evidence="9">
    <location>
        <begin position="79"/>
        <end position="107"/>
    </location>
</feature>
<evidence type="ECO:0000256" key="5">
    <source>
        <dbReference type="ARBA" id="ARBA00023015"/>
    </source>
</evidence>
<organism evidence="10 11">
    <name type="scientific">Exocentrus adspersus</name>
    <dbReference type="NCBI Taxonomy" id="1586481"/>
    <lineage>
        <taxon>Eukaryota</taxon>
        <taxon>Metazoa</taxon>
        <taxon>Ecdysozoa</taxon>
        <taxon>Arthropoda</taxon>
        <taxon>Hexapoda</taxon>
        <taxon>Insecta</taxon>
        <taxon>Pterygota</taxon>
        <taxon>Neoptera</taxon>
        <taxon>Endopterygota</taxon>
        <taxon>Coleoptera</taxon>
        <taxon>Polyphaga</taxon>
        <taxon>Cucujiformia</taxon>
        <taxon>Chrysomeloidea</taxon>
        <taxon>Cerambycidae</taxon>
        <taxon>Lamiinae</taxon>
        <taxon>Acanthocinini</taxon>
        <taxon>Exocentrus</taxon>
    </lineage>
</organism>
<comment type="caution">
    <text evidence="10">The sequence shown here is derived from an EMBL/GenBank/DDBJ whole genome shotgun (WGS) entry which is preliminary data.</text>
</comment>
<dbReference type="GO" id="GO:0006357">
    <property type="term" value="P:regulation of transcription by RNA polymerase II"/>
    <property type="evidence" value="ECO:0007669"/>
    <property type="project" value="TreeGrafter"/>
</dbReference>
<keyword evidence="5" id="KW-0805">Transcription regulation</keyword>
<dbReference type="InterPro" id="IPR013087">
    <property type="entry name" value="Znf_C2H2_type"/>
</dbReference>
<dbReference type="PROSITE" id="PS50157">
    <property type="entry name" value="ZINC_FINGER_C2H2_2"/>
    <property type="match status" value="3"/>
</dbReference>
<evidence type="ECO:0000259" key="9">
    <source>
        <dbReference type="PROSITE" id="PS50157"/>
    </source>
</evidence>
<keyword evidence="7" id="KW-0539">Nucleus</keyword>
<evidence type="ECO:0000256" key="8">
    <source>
        <dbReference type="PROSITE-ProRule" id="PRU00042"/>
    </source>
</evidence>
<evidence type="ECO:0000256" key="6">
    <source>
        <dbReference type="ARBA" id="ARBA00023163"/>
    </source>
</evidence>
<dbReference type="EMBL" id="JANEYG010000002">
    <property type="protein sequence ID" value="KAJ8924944.1"/>
    <property type="molecule type" value="Genomic_DNA"/>
</dbReference>
<feature type="domain" description="C2H2-type" evidence="9">
    <location>
        <begin position="145"/>
        <end position="172"/>
    </location>
</feature>
<dbReference type="PANTHER" id="PTHR46179">
    <property type="entry name" value="ZINC FINGER PROTEIN"/>
    <property type="match status" value="1"/>
</dbReference>
<dbReference type="GO" id="GO:0008270">
    <property type="term" value="F:zinc ion binding"/>
    <property type="evidence" value="ECO:0007669"/>
    <property type="project" value="UniProtKB-KW"/>
</dbReference>
<evidence type="ECO:0000256" key="1">
    <source>
        <dbReference type="ARBA" id="ARBA00004123"/>
    </source>
</evidence>
<sequence length="200" mass="24231">MSKLLEKGQENMLLSPLLMENYRNWVRYATVASSNFWEKRICNNAQKRFVCPTCSKSYKNKRHLYRHQKEECIGVEPRFRCDICFKLFRRKYHLSRHVANKHEVKTECKEDVQRLNLLVTKFLHVVEDYDSYIKKLSAPQLLQKFQCLKCQKVYKHKHILKRHLKYECGKEPQFQCTICGHKNKRRYELSIHIKTKHLLT</sequence>